<dbReference type="Proteomes" id="UP000233482">
    <property type="component" value="Unassembled WGS sequence"/>
</dbReference>
<name>A0A855GRS1_9STAP</name>
<dbReference type="AlphaFoldDB" id="A0A855GRS1"/>
<dbReference type="EMBL" id="PIXC01000024">
    <property type="protein sequence ID" value="PKE25485.1"/>
    <property type="molecule type" value="Genomic_DNA"/>
</dbReference>
<dbReference type="InterPro" id="IPR019676">
    <property type="entry name" value="DUF2529"/>
</dbReference>
<proteinExistence type="predicted"/>
<protein>
    <submittedName>
        <fullName evidence="2">DUF2529 domain-containing protein</fullName>
    </submittedName>
</protein>
<sequence>MFKIFNTQLNGIFKKIEAQEVEIDIAARLLAQAVVGQGKIYVKGFGDLKHFEDFAVESKEKLFDTEKFITESLIDQTDRILVMSDSYDEDCHEFITMLKEKDIDFVLVCNKDDRIDVMNFIDLSTPRALVPTENFSQIITPHMMAMNFIYYGIYNVMYEMLVEEEEA</sequence>
<feature type="domain" description="DUF2529" evidence="1">
    <location>
        <begin position="1"/>
        <end position="161"/>
    </location>
</feature>
<dbReference type="RefSeq" id="WP_101042131.1">
    <property type="nucleotide sequence ID" value="NZ_CP073801.1"/>
</dbReference>
<accession>A0A855GRS1</accession>
<evidence type="ECO:0000313" key="2">
    <source>
        <dbReference type="EMBL" id="PKE25485.1"/>
    </source>
</evidence>
<dbReference type="SUPFAM" id="SSF52540">
    <property type="entry name" value="P-loop containing nucleoside triphosphate hydrolases"/>
    <property type="match status" value="1"/>
</dbReference>
<dbReference type="Pfam" id="PF10740">
    <property type="entry name" value="DUF2529"/>
    <property type="match status" value="1"/>
</dbReference>
<organism evidence="2 3">
    <name type="scientific">Macrococcoides caseolyticum</name>
    <dbReference type="NCBI Taxonomy" id="69966"/>
    <lineage>
        <taxon>Bacteria</taxon>
        <taxon>Bacillati</taxon>
        <taxon>Bacillota</taxon>
        <taxon>Bacilli</taxon>
        <taxon>Bacillales</taxon>
        <taxon>Staphylococcaceae</taxon>
        <taxon>Macrococcoides</taxon>
    </lineage>
</organism>
<dbReference type="Gene3D" id="3.40.50.10490">
    <property type="entry name" value="Glucose-6-phosphate isomerase like protein, domain 1"/>
    <property type="match status" value="1"/>
</dbReference>
<comment type="caution">
    <text evidence="2">The sequence shown here is derived from an EMBL/GenBank/DDBJ whole genome shotgun (WGS) entry which is preliminary data.</text>
</comment>
<dbReference type="InterPro" id="IPR027417">
    <property type="entry name" value="P-loop_NTPase"/>
</dbReference>
<reference evidence="2 3" key="1">
    <citation type="submission" date="2017-12" db="EMBL/GenBank/DDBJ databases">
        <title>Genomics of Macrococcus caseolyticus.</title>
        <authorList>
            <person name="MacFadyen A.C."/>
            <person name="Paterson G.K."/>
        </authorList>
    </citation>
    <scope>NUCLEOTIDE SEQUENCE [LARGE SCALE GENOMIC DNA]</scope>
    <source>
        <strain evidence="2 3">5788_EF188</strain>
    </source>
</reference>
<gene>
    <name evidence="2" type="ORF">CW686_09810</name>
</gene>
<evidence type="ECO:0000259" key="1">
    <source>
        <dbReference type="Pfam" id="PF10740"/>
    </source>
</evidence>
<evidence type="ECO:0000313" key="3">
    <source>
        <dbReference type="Proteomes" id="UP000233482"/>
    </source>
</evidence>